<dbReference type="Proteomes" id="UP000094527">
    <property type="component" value="Unassembled WGS sequence"/>
</dbReference>
<reference evidence="2 3" key="1">
    <citation type="journal article" date="2016" name="Genome Biol. Evol.">
        <title>Gene Family Evolution Reflects Adaptation to Soil Environmental Stressors in the Genome of the Collembolan Orchesella cincta.</title>
        <authorList>
            <person name="Faddeeva-Vakhrusheva A."/>
            <person name="Derks M.F."/>
            <person name="Anvar S.Y."/>
            <person name="Agamennone V."/>
            <person name="Suring W."/>
            <person name="Smit S."/>
            <person name="van Straalen N.M."/>
            <person name="Roelofs D."/>
        </authorList>
    </citation>
    <scope>NUCLEOTIDE SEQUENCE [LARGE SCALE GENOMIC DNA]</scope>
    <source>
        <tissue evidence="2">Mixed pool</tissue>
    </source>
</reference>
<proteinExistence type="predicted"/>
<dbReference type="AlphaFoldDB" id="A0A1D2MJM9"/>
<evidence type="ECO:0000313" key="3">
    <source>
        <dbReference type="Proteomes" id="UP000094527"/>
    </source>
</evidence>
<dbReference type="EMBL" id="LJIJ01001044">
    <property type="protein sequence ID" value="ODM93208.1"/>
    <property type="molecule type" value="Genomic_DNA"/>
</dbReference>
<evidence type="ECO:0000256" key="1">
    <source>
        <dbReference type="SAM" id="MobiDB-lite"/>
    </source>
</evidence>
<feature type="non-terminal residue" evidence="2">
    <location>
        <position position="162"/>
    </location>
</feature>
<accession>A0A1D2MJM9</accession>
<keyword evidence="3" id="KW-1185">Reference proteome</keyword>
<comment type="caution">
    <text evidence="2">The sequence shown here is derived from an EMBL/GenBank/DDBJ whole genome shotgun (WGS) entry which is preliminary data.</text>
</comment>
<protein>
    <submittedName>
        <fullName evidence="2">Uncharacterized protein</fullName>
    </submittedName>
</protein>
<organism evidence="2 3">
    <name type="scientific">Orchesella cincta</name>
    <name type="common">Springtail</name>
    <name type="synonym">Podura cincta</name>
    <dbReference type="NCBI Taxonomy" id="48709"/>
    <lineage>
        <taxon>Eukaryota</taxon>
        <taxon>Metazoa</taxon>
        <taxon>Ecdysozoa</taxon>
        <taxon>Arthropoda</taxon>
        <taxon>Hexapoda</taxon>
        <taxon>Collembola</taxon>
        <taxon>Entomobryomorpha</taxon>
        <taxon>Entomobryoidea</taxon>
        <taxon>Orchesellidae</taxon>
        <taxon>Orchesellinae</taxon>
        <taxon>Orchesella</taxon>
    </lineage>
</organism>
<sequence length="162" mass="18427">SNIAPQKQKPLISAPSSYKHKIPASVPGGYISAGGVRDEEYTPRGKDQYVAASELQESKDKAADRDVEYETLEYFRKRPHLLKQVQQQAYRRSQGVRMSKGFKPVNAPEHLAREYYASTSTTSMPARRNAKRGSWLLRNSDEYVASSNDKLVRSWRSLFDTL</sequence>
<feature type="non-terminal residue" evidence="2">
    <location>
        <position position="1"/>
    </location>
</feature>
<feature type="compositionally biased region" description="Basic and acidic residues" evidence="1">
    <location>
        <begin position="36"/>
        <end position="45"/>
    </location>
</feature>
<evidence type="ECO:0000313" key="2">
    <source>
        <dbReference type="EMBL" id="ODM93208.1"/>
    </source>
</evidence>
<name>A0A1D2MJM9_ORCCI</name>
<feature type="region of interest" description="Disordered" evidence="1">
    <location>
        <begin position="1"/>
        <end position="45"/>
    </location>
</feature>
<gene>
    <name evidence="2" type="ORF">Ocin01_13469</name>
</gene>